<proteinExistence type="predicted"/>
<dbReference type="AlphaFoldDB" id="E3K2D6"/>
<keyword evidence="2" id="KW-1185">Reference proteome</keyword>
<evidence type="ECO:0000313" key="2">
    <source>
        <dbReference type="Proteomes" id="UP000008783"/>
    </source>
</evidence>
<protein>
    <submittedName>
        <fullName evidence="1">Uncharacterized protein</fullName>
    </submittedName>
</protein>
<evidence type="ECO:0000313" key="1">
    <source>
        <dbReference type="EMBL" id="EFP78505.1"/>
    </source>
</evidence>
<dbReference type="Proteomes" id="UP000008783">
    <property type="component" value="Unassembled WGS sequence"/>
</dbReference>
<dbReference type="HOGENOM" id="CLU_2122286_0_0_1"/>
<gene>
    <name evidence="1" type="ORF">PGTG_04461</name>
</gene>
<dbReference type="InParanoid" id="E3K2D6"/>
<sequence>MGGAGHIQLHPAHPAQYELAHTRSVSGVVAEFRYAMLNANGNSAVLHYTNRYAQAEVVGVHLCQQTIMAGLREVIPILNPQLQPSSLSWKKELGELGGARNIQLHPFFHSKWRM</sequence>
<dbReference type="VEuPathDB" id="FungiDB:PGTG_04461"/>
<dbReference type="KEGG" id="pgr:PGTG_04461"/>
<dbReference type="GeneID" id="10536186"/>
<reference evidence="2" key="2">
    <citation type="journal article" date="2011" name="Proc. Natl. Acad. Sci. U.S.A.">
        <title>Obligate biotrophy features unraveled by the genomic analysis of rust fungi.</title>
        <authorList>
            <person name="Duplessis S."/>
            <person name="Cuomo C.A."/>
            <person name="Lin Y.-C."/>
            <person name="Aerts A."/>
            <person name="Tisserant E."/>
            <person name="Veneault-Fourrey C."/>
            <person name="Joly D.L."/>
            <person name="Hacquard S."/>
            <person name="Amselem J."/>
            <person name="Cantarel B.L."/>
            <person name="Chiu R."/>
            <person name="Coutinho P.M."/>
            <person name="Feau N."/>
            <person name="Field M."/>
            <person name="Frey P."/>
            <person name="Gelhaye E."/>
            <person name="Goldberg J."/>
            <person name="Grabherr M.G."/>
            <person name="Kodira C.D."/>
            <person name="Kohler A."/>
            <person name="Kuees U."/>
            <person name="Lindquist E.A."/>
            <person name="Lucas S.M."/>
            <person name="Mago R."/>
            <person name="Mauceli E."/>
            <person name="Morin E."/>
            <person name="Murat C."/>
            <person name="Pangilinan J.L."/>
            <person name="Park R."/>
            <person name="Pearson M."/>
            <person name="Quesneville H."/>
            <person name="Rouhier N."/>
            <person name="Sakthikumar S."/>
            <person name="Salamov A.A."/>
            <person name="Schmutz J."/>
            <person name="Selles B."/>
            <person name="Shapiro H."/>
            <person name="Tanguay P."/>
            <person name="Tuskan G.A."/>
            <person name="Henrissat B."/>
            <person name="Van de Peer Y."/>
            <person name="Rouze P."/>
            <person name="Ellis J.G."/>
            <person name="Dodds P.N."/>
            <person name="Schein J.E."/>
            <person name="Zhong S."/>
            <person name="Hamelin R.C."/>
            <person name="Grigoriev I.V."/>
            <person name="Szabo L.J."/>
            <person name="Martin F."/>
        </authorList>
    </citation>
    <scope>NUCLEOTIDE SEQUENCE [LARGE SCALE GENOMIC DNA]</scope>
    <source>
        <strain evidence="2">CRL 75-36-700-3 / race SCCL</strain>
    </source>
</reference>
<dbReference type="OrthoDB" id="10486449at2759"/>
<dbReference type="RefSeq" id="XP_003322924.1">
    <property type="nucleotide sequence ID" value="XM_003322876.1"/>
</dbReference>
<reference key="1">
    <citation type="submission" date="2007-01" db="EMBL/GenBank/DDBJ databases">
        <title>The Genome Sequence of Puccinia graminis f. sp. tritici Strain CRL 75-36-700-3.</title>
        <authorList>
            <consortium name="The Broad Institute Genome Sequencing Platform"/>
            <person name="Birren B."/>
            <person name="Lander E."/>
            <person name="Galagan J."/>
            <person name="Nusbaum C."/>
            <person name="Devon K."/>
            <person name="Cuomo C."/>
            <person name="Jaffe D."/>
            <person name="Butler J."/>
            <person name="Alvarez P."/>
            <person name="Gnerre S."/>
            <person name="Grabherr M."/>
            <person name="Mauceli E."/>
            <person name="Brockman W."/>
            <person name="Young S."/>
            <person name="LaButti K."/>
            <person name="Sykes S."/>
            <person name="DeCaprio D."/>
            <person name="Crawford M."/>
            <person name="Koehrsen M."/>
            <person name="Engels R."/>
            <person name="Montgomery P."/>
            <person name="Pearson M."/>
            <person name="Howarth C."/>
            <person name="Larson L."/>
            <person name="White J."/>
            <person name="Zeng Q."/>
            <person name="Kodira C."/>
            <person name="Yandava C."/>
            <person name="Alvarado L."/>
            <person name="O'Leary S."/>
            <person name="Szabo L."/>
            <person name="Dean R."/>
            <person name="Schein J."/>
        </authorList>
    </citation>
    <scope>NUCLEOTIDE SEQUENCE</scope>
    <source>
        <strain>CRL 75-36-700-3</strain>
    </source>
</reference>
<accession>E3K2D6</accession>
<name>E3K2D6_PUCGT</name>
<organism evidence="1 2">
    <name type="scientific">Puccinia graminis f. sp. tritici (strain CRL 75-36-700-3 / race SCCL)</name>
    <name type="common">Black stem rust fungus</name>
    <dbReference type="NCBI Taxonomy" id="418459"/>
    <lineage>
        <taxon>Eukaryota</taxon>
        <taxon>Fungi</taxon>
        <taxon>Dikarya</taxon>
        <taxon>Basidiomycota</taxon>
        <taxon>Pucciniomycotina</taxon>
        <taxon>Pucciniomycetes</taxon>
        <taxon>Pucciniales</taxon>
        <taxon>Pucciniaceae</taxon>
        <taxon>Puccinia</taxon>
    </lineage>
</organism>
<dbReference type="EMBL" id="DS178270">
    <property type="protein sequence ID" value="EFP78505.1"/>
    <property type="molecule type" value="Genomic_DNA"/>
</dbReference>